<dbReference type="GO" id="GO:0030970">
    <property type="term" value="P:retrograde protein transport, ER to cytosol"/>
    <property type="evidence" value="ECO:0007669"/>
    <property type="project" value="TreeGrafter"/>
</dbReference>
<dbReference type="EMBL" id="OU895879">
    <property type="protein sequence ID" value="CAG9809988.1"/>
    <property type="molecule type" value="Genomic_DNA"/>
</dbReference>
<dbReference type="InterPro" id="IPR003960">
    <property type="entry name" value="ATPase_AAA_CS"/>
</dbReference>
<keyword evidence="3" id="KW-1185">Reference proteome</keyword>
<dbReference type="GO" id="GO:0005634">
    <property type="term" value="C:nucleus"/>
    <property type="evidence" value="ECO:0007669"/>
    <property type="project" value="TreeGrafter"/>
</dbReference>
<dbReference type="GO" id="GO:0051228">
    <property type="term" value="P:mitotic spindle disassembly"/>
    <property type="evidence" value="ECO:0007669"/>
    <property type="project" value="TreeGrafter"/>
</dbReference>
<dbReference type="GO" id="GO:0097352">
    <property type="term" value="P:autophagosome maturation"/>
    <property type="evidence" value="ECO:0007669"/>
    <property type="project" value="TreeGrafter"/>
</dbReference>
<dbReference type="Pfam" id="PF00004">
    <property type="entry name" value="AAA"/>
    <property type="match status" value="2"/>
</dbReference>
<evidence type="ECO:0000259" key="1">
    <source>
        <dbReference type="SMART" id="SM00382"/>
    </source>
</evidence>
<reference evidence="2" key="1">
    <citation type="submission" date="2022-01" db="EMBL/GenBank/DDBJ databases">
        <authorList>
            <person name="King R."/>
        </authorList>
    </citation>
    <scope>NUCLEOTIDE SEQUENCE</scope>
</reference>
<dbReference type="SMART" id="SM00382">
    <property type="entry name" value="AAA"/>
    <property type="match status" value="2"/>
</dbReference>
<reference evidence="2" key="2">
    <citation type="submission" date="2022-10" db="EMBL/GenBank/DDBJ databases">
        <authorList>
            <consortium name="ENA_rothamsted_submissions"/>
            <consortium name="culmorum"/>
            <person name="King R."/>
        </authorList>
    </citation>
    <scope>NUCLEOTIDE SEQUENCE</scope>
</reference>
<dbReference type="InterPro" id="IPR003593">
    <property type="entry name" value="AAA+_ATPase"/>
</dbReference>
<feature type="domain" description="AAA+ ATPase" evidence="1">
    <location>
        <begin position="222"/>
        <end position="361"/>
    </location>
</feature>
<dbReference type="GO" id="GO:0005524">
    <property type="term" value="F:ATP binding"/>
    <property type="evidence" value="ECO:0007669"/>
    <property type="project" value="InterPro"/>
</dbReference>
<evidence type="ECO:0000313" key="3">
    <source>
        <dbReference type="Proteomes" id="UP001153620"/>
    </source>
</evidence>
<dbReference type="FunFam" id="3.40.50.300:FF:001921">
    <property type="entry name" value="AAA ATPase domain-containing protein"/>
    <property type="match status" value="1"/>
</dbReference>
<organism evidence="2 3">
    <name type="scientific">Chironomus riparius</name>
    <dbReference type="NCBI Taxonomy" id="315576"/>
    <lineage>
        <taxon>Eukaryota</taxon>
        <taxon>Metazoa</taxon>
        <taxon>Ecdysozoa</taxon>
        <taxon>Arthropoda</taxon>
        <taxon>Hexapoda</taxon>
        <taxon>Insecta</taxon>
        <taxon>Pterygota</taxon>
        <taxon>Neoptera</taxon>
        <taxon>Endopterygota</taxon>
        <taxon>Diptera</taxon>
        <taxon>Nematocera</taxon>
        <taxon>Chironomoidea</taxon>
        <taxon>Chironomidae</taxon>
        <taxon>Chironominae</taxon>
        <taxon>Chironomus</taxon>
    </lineage>
</organism>
<dbReference type="InterPro" id="IPR041569">
    <property type="entry name" value="AAA_lid_3"/>
</dbReference>
<protein>
    <recommendedName>
        <fullName evidence="1">AAA+ ATPase domain-containing protein</fullName>
    </recommendedName>
</protein>
<gene>
    <name evidence="2" type="ORF">CHIRRI_LOCUS12805</name>
</gene>
<dbReference type="PANTHER" id="PTHR23077:SF194">
    <property type="entry name" value="ATPASE FAMILY GENE 2 PROTEIN HOMOLOG B"/>
    <property type="match status" value="1"/>
</dbReference>
<dbReference type="GO" id="GO:0016887">
    <property type="term" value="F:ATP hydrolysis activity"/>
    <property type="evidence" value="ECO:0007669"/>
    <property type="project" value="InterPro"/>
</dbReference>
<dbReference type="PROSITE" id="PS00674">
    <property type="entry name" value="AAA"/>
    <property type="match status" value="1"/>
</dbReference>
<dbReference type="Pfam" id="PF17862">
    <property type="entry name" value="AAA_lid_3"/>
    <property type="match status" value="1"/>
</dbReference>
<proteinExistence type="predicted"/>
<dbReference type="InterPro" id="IPR027417">
    <property type="entry name" value="P-loop_NTPase"/>
</dbReference>
<sequence>MSNEVILKEPLIVFKEDHMLACPQKCRIYQNEFNLPASSLVMVKSGETKIICRLFYLNECYNNKSMCFLDDSVQINGKFKEIKYVEKLELIDRSEITVFNKVSVKIYVDSAKLDLKIIKSKDELMNVIKSILKHYSFTSNSTISCKRFGISQIFVTSTDYKFKYGTLNAACDLEIEEILTESSSRWNNLSLGGLSDEEKKLREIIENNIKYAKNPRYFRSKPTCQVLICGPSGSGKTSLIHQMANKLNCNLFEITADIFKPYPGETEEEFQKVFKKIIDITSIISSNLSIILIENVELFCPKIDMKIKENSHSSRIASMIYSYLDEIYRTKGILVIGTTSKIELVNIALRRFNRLGIEIALEMPNENKRYEITKILINRIIGNQIMLENVEKLSKFVAQNTSGFVGADLEILCQHALRQYEINKEDIRNIFEVELQKINPSVMRDNLETLVKSTMSFNDIGGMESIKKSLLTSVLGPLMHPEKFNSFGLKTISGILLYGASGCAKTTFVKCLAGECKMTLLSVSSAEIYSPYVGEAEKFIVKLFNQARLSAPSILFFDEIDTIVGNRTHSNGTNDAHMRILSTLLTEIDGFGGNSKTNKNKPVLIVGATNRPEFLDGALLRPGRFDKLIHVPAPDYDYRLQILKFLLEQRPIAQNVDVEDIARRTENFSGADLVNLCNEAGLCAATRDMNCKEITFEDFENVFVFIRPSLTKEKIESYQKFERHHFS</sequence>
<dbReference type="Proteomes" id="UP001153620">
    <property type="component" value="Chromosome 3"/>
</dbReference>
<dbReference type="SUPFAM" id="SSF52540">
    <property type="entry name" value="P-loop containing nucleoside triphosphate hydrolases"/>
    <property type="match status" value="2"/>
</dbReference>
<dbReference type="GO" id="GO:0031593">
    <property type="term" value="F:polyubiquitin modification-dependent protein binding"/>
    <property type="evidence" value="ECO:0007669"/>
    <property type="project" value="TreeGrafter"/>
</dbReference>
<dbReference type="PANTHER" id="PTHR23077">
    <property type="entry name" value="AAA-FAMILY ATPASE"/>
    <property type="match status" value="1"/>
</dbReference>
<dbReference type="AlphaFoldDB" id="A0A9N9WZI5"/>
<dbReference type="InterPro" id="IPR003959">
    <property type="entry name" value="ATPase_AAA_core"/>
</dbReference>
<dbReference type="Gene3D" id="1.10.8.60">
    <property type="match status" value="2"/>
</dbReference>
<dbReference type="Gene3D" id="3.40.50.300">
    <property type="entry name" value="P-loop containing nucleotide triphosphate hydrolases"/>
    <property type="match status" value="2"/>
</dbReference>
<dbReference type="GO" id="GO:0034098">
    <property type="term" value="C:VCP-NPL4-UFD1 AAA ATPase complex"/>
    <property type="evidence" value="ECO:0007669"/>
    <property type="project" value="TreeGrafter"/>
</dbReference>
<accession>A0A9N9WZI5</accession>
<feature type="domain" description="AAA+ ATPase" evidence="1">
    <location>
        <begin position="491"/>
        <end position="635"/>
    </location>
</feature>
<name>A0A9N9WZI5_9DIPT</name>
<dbReference type="InterPro" id="IPR050168">
    <property type="entry name" value="AAA_ATPase_domain"/>
</dbReference>
<evidence type="ECO:0000313" key="2">
    <source>
        <dbReference type="EMBL" id="CAG9809988.1"/>
    </source>
</evidence>
<dbReference type="OrthoDB" id="27435at2759"/>
<dbReference type="GO" id="GO:0005829">
    <property type="term" value="C:cytosol"/>
    <property type="evidence" value="ECO:0007669"/>
    <property type="project" value="TreeGrafter"/>
</dbReference>